<dbReference type="EMBL" id="CP035492">
    <property type="protein sequence ID" value="QAY67158.1"/>
    <property type="molecule type" value="Genomic_DNA"/>
</dbReference>
<dbReference type="InterPro" id="IPR036005">
    <property type="entry name" value="Creatinase/aminopeptidase-like"/>
</dbReference>
<evidence type="ECO:0000256" key="2">
    <source>
        <dbReference type="ARBA" id="ARBA00008766"/>
    </source>
</evidence>
<keyword evidence="6" id="KW-0031">Aminopeptidase</keyword>
<evidence type="ECO:0000313" key="7">
    <source>
        <dbReference type="Proteomes" id="UP000293568"/>
    </source>
</evidence>
<evidence type="ECO:0000259" key="5">
    <source>
        <dbReference type="Pfam" id="PF01321"/>
    </source>
</evidence>
<dbReference type="PRINTS" id="PR00599">
    <property type="entry name" value="MAPEPTIDASE"/>
</dbReference>
<dbReference type="Pfam" id="PF01321">
    <property type="entry name" value="Creatinase_N"/>
    <property type="match status" value="1"/>
</dbReference>
<dbReference type="RefSeq" id="WP_129441485.1">
    <property type="nucleotide sequence ID" value="NZ_CP035492.1"/>
</dbReference>
<gene>
    <name evidence="6" type="ORF">ET464_12880</name>
</gene>
<dbReference type="GO" id="GO:0008235">
    <property type="term" value="F:metalloexopeptidase activity"/>
    <property type="evidence" value="ECO:0007669"/>
    <property type="project" value="UniProtKB-ARBA"/>
</dbReference>
<dbReference type="InterPro" id="IPR000994">
    <property type="entry name" value="Pept_M24"/>
</dbReference>
<proteinExistence type="inferred from homology"/>
<dbReference type="PANTHER" id="PTHR46112:SF10">
    <property type="entry name" value="DIPEPTIDASE YKVY-RELATED"/>
    <property type="match status" value="1"/>
</dbReference>
<dbReference type="GO" id="GO:0004177">
    <property type="term" value="F:aminopeptidase activity"/>
    <property type="evidence" value="ECO:0007669"/>
    <property type="project" value="UniProtKB-KW"/>
</dbReference>
<sequence>MADIWQERKRKLAEYMRGNGIDAAFISSPMNVYYFTGFHTEPHERFLALYIEAGGEETLYVPLLELTAAEEAGKVQRAVPVSDTDDPFALLRSGVTGSIQTLGIEKNAVSVLKGEQLQAVFGGVQFADLESFILSLRMNKSEEEISKVQYAVDLVEQVVDYAAKHAVAGMTEAELTAEIEFQMRKLGADRPAFESIVLTGARTALPHGRPGNYPIRQGDFVLIDIGVQAGGYCSDTTRTFVMGEGTKEQIKIYETVLAANEAAIRRARAGIPLADVDRAAREVIEAEGFGHLFTHRVGHGFGMEVHEQPSVSGHNQSIIEPGLLFTIEPGIYDSVIGGVRIEDDIYIQSDGQARVLTRYPKTLIHLGR</sequence>
<evidence type="ECO:0000256" key="1">
    <source>
        <dbReference type="ARBA" id="ARBA00001936"/>
    </source>
</evidence>
<accession>A0A4P6F9J4</accession>
<dbReference type="SUPFAM" id="SSF55920">
    <property type="entry name" value="Creatinase/aminopeptidase"/>
    <property type="match status" value="1"/>
</dbReference>
<dbReference type="PANTHER" id="PTHR46112">
    <property type="entry name" value="AMINOPEPTIDASE"/>
    <property type="match status" value="1"/>
</dbReference>
<keyword evidence="3" id="KW-0464">Manganese</keyword>
<dbReference type="CDD" id="cd01092">
    <property type="entry name" value="APP-like"/>
    <property type="match status" value="1"/>
</dbReference>
<dbReference type="InterPro" id="IPR000587">
    <property type="entry name" value="Creatinase_N"/>
</dbReference>
<protein>
    <submittedName>
        <fullName evidence="6">Aminopeptidase P family protein</fullName>
    </submittedName>
</protein>
<dbReference type="Proteomes" id="UP000293568">
    <property type="component" value="Chromosome"/>
</dbReference>
<dbReference type="AlphaFoldDB" id="A0A4P6F9J4"/>
<evidence type="ECO:0000256" key="3">
    <source>
        <dbReference type="ARBA" id="ARBA00023211"/>
    </source>
</evidence>
<dbReference type="InterPro" id="IPR001714">
    <property type="entry name" value="Pept_M24_MAP"/>
</dbReference>
<keyword evidence="6" id="KW-0645">Protease</keyword>
<dbReference type="Gene3D" id="3.90.230.10">
    <property type="entry name" value="Creatinase/methionine aminopeptidase superfamily"/>
    <property type="match status" value="1"/>
</dbReference>
<feature type="domain" description="Peptidase M24" evidence="4">
    <location>
        <begin position="147"/>
        <end position="348"/>
    </location>
</feature>
<keyword evidence="7" id="KW-1185">Reference proteome</keyword>
<keyword evidence="6" id="KW-0378">Hydrolase</keyword>
<dbReference type="Pfam" id="PF00557">
    <property type="entry name" value="Peptidase_M24"/>
    <property type="match status" value="1"/>
</dbReference>
<evidence type="ECO:0000259" key="4">
    <source>
        <dbReference type="Pfam" id="PF00557"/>
    </source>
</evidence>
<feature type="domain" description="Creatinase N-terminal" evidence="5">
    <location>
        <begin position="8"/>
        <end position="138"/>
    </location>
</feature>
<dbReference type="Gene3D" id="3.40.350.10">
    <property type="entry name" value="Creatinase/prolidase N-terminal domain"/>
    <property type="match status" value="1"/>
</dbReference>
<dbReference type="InterPro" id="IPR050659">
    <property type="entry name" value="Peptidase_M24B"/>
</dbReference>
<reference evidence="6 7" key="1">
    <citation type="submission" date="2019-01" db="EMBL/GenBank/DDBJ databases">
        <title>Genome sequencing of strain FW100M-2.</title>
        <authorList>
            <person name="Heo J."/>
            <person name="Kim S.-J."/>
            <person name="Kim J.-S."/>
            <person name="Hong S.-B."/>
            <person name="Kwon S.-W."/>
        </authorList>
    </citation>
    <scope>NUCLEOTIDE SEQUENCE [LARGE SCALE GENOMIC DNA]</scope>
    <source>
        <strain evidence="6 7">FW100M-2</strain>
    </source>
</reference>
<dbReference type="InterPro" id="IPR029149">
    <property type="entry name" value="Creatin/AminoP/Spt16_N"/>
</dbReference>
<dbReference type="OrthoDB" id="9806388at2"/>
<dbReference type="KEGG" id="pprt:ET464_12880"/>
<organism evidence="6 7">
    <name type="scientific">Paenibacillus protaetiae</name>
    <dbReference type="NCBI Taxonomy" id="2509456"/>
    <lineage>
        <taxon>Bacteria</taxon>
        <taxon>Bacillati</taxon>
        <taxon>Bacillota</taxon>
        <taxon>Bacilli</taxon>
        <taxon>Bacillales</taxon>
        <taxon>Paenibacillaceae</taxon>
        <taxon>Paenibacillus</taxon>
    </lineage>
</organism>
<comment type="similarity">
    <text evidence="2">Belongs to the peptidase M24B family.</text>
</comment>
<dbReference type="SUPFAM" id="SSF53092">
    <property type="entry name" value="Creatinase/prolidase N-terminal domain"/>
    <property type="match status" value="1"/>
</dbReference>
<evidence type="ECO:0000313" key="6">
    <source>
        <dbReference type="EMBL" id="QAY67158.1"/>
    </source>
</evidence>
<name>A0A4P6F9J4_9BACL</name>
<comment type="cofactor">
    <cofactor evidence="1">
        <name>Mn(2+)</name>
        <dbReference type="ChEBI" id="CHEBI:29035"/>
    </cofactor>
</comment>